<keyword evidence="2" id="KW-1185">Reference proteome</keyword>
<dbReference type="EMBL" id="LT553165">
    <property type="protein sequence ID" value="SAM00173.1"/>
    <property type="molecule type" value="Genomic_DNA"/>
</dbReference>
<accession>A0A163JLE1</accession>
<protein>
    <submittedName>
        <fullName evidence="1">Uncharacterized protein</fullName>
    </submittedName>
</protein>
<dbReference type="AlphaFoldDB" id="A0A163JLE1"/>
<dbReference type="InParanoid" id="A0A163JLE1"/>
<reference evidence="1" key="1">
    <citation type="submission" date="2016-04" db="EMBL/GenBank/DDBJ databases">
        <authorList>
            <person name="Evans L.H."/>
            <person name="Alamgir A."/>
            <person name="Owens N."/>
            <person name="Weber N.D."/>
            <person name="Virtaneva K."/>
            <person name="Barbian K."/>
            <person name="Babar A."/>
            <person name="Rosenke K."/>
        </authorList>
    </citation>
    <scope>NUCLEOTIDE SEQUENCE [LARGE SCALE GENOMIC DNA]</scope>
    <source>
        <strain evidence="1">CBS 101.48</strain>
    </source>
</reference>
<evidence type="ECO:0000313" key="2">
    <source>
        <dbReference type="Proteomes" id="UP000078561"/>
    </source>
</evidence>
<organism evidence="1">
    <name type="scientific">Absidia glauca</name>
    <name type="common">Pin mould</name>
    <dbReference type="NCBI Taxonomy" id="4829"/>
    <lineage>
        <taxon>Eukaryota</taxon>
        <taxon>Fungi</taxon>
        <taxon>Fungi incertae sedis</taxon>
        <taxon>Mucoromycota</taxon>
        <taxon>Mucoromycotina</taxon>
        <taxon>Mucoromycetes</taxon>
        <taxon>Mucorales</taxon>
        <taxon>Cunninghamellaceae</taxon>
        <taxon>Absidia</taxon>
    </lineage>
</organism>
<proteinExistence type="predicted"/>
<sequence>MPVQLELRLDHFEMWTPWLYSSGGMAIAFDVEPPLTYRMTCLETLTVCSGRPYEHARPIRIDIRFQVEAKQQTW</sequence>
<name>A0A163JLE1_ABSGL</name>
<evidence type="ECO:0000313" key="1">
    <source>
        <dbReference type="EMBL" id="SAM00173.1"/>
    </source>
</evidence>
<gene>
    <name evidence="1" type="primary">ABSGL_05850.1 scaffold 7570</name>
</gene>
<dbReference type="Proteomes" id="UP000078561">
    <property type="component" value="Unassembled WGS sequence"/>
</dbReference>